<dbReference type="Pfam" id="PF13287">
    <property type="entry name" value="Fn3_assoc"/>
    <property type="match status" value="1"/>
</dbReference>
<dbReference type="CDD" id="cd06563">
    <property type="entry name" value="GH20_chitobiase-like"/>
    <property type="match status" value="1"/>
</dbReference>
<protein>
    <recommendedName>
        <fullName evidence="3">beta-N-acetylhexosaminidase</fullName>
        <ecNumber evidence="3">3.2.1.52</ecNumber>
    </recommendedName>
</protein>
<dbReference type="InterPro" id="IPR008979">
    <property type="entry name" value="Galactose-bd-like_sf"/>
</dbReference>
<evidence type="ECO:0000256" key="1">
    <source>
        <dbReference type="ARBA" id="ARBA00001231"/>
    </source>
</evidence>
<dbReference type="Gene3D" id="2.60.120.260">
    <property type="entry name" value="Galactose-binding domain-like"/>
    <property type="match status" value="1"/>
</dbReference>
<dbReference type="GeneID" id="78336472"/>
<dbReference type="InterPro" id="IPR000421">
    <property type="entry name" value="FA58C"/>
</dbReference>
<evidence type="ECO:0000256" key="6">
    <source>
        <dbReference type="PIRSR" id="PIRSR625705-1"/>
    </source>
</evidence>
<dbReference type="SUPFAM" id="SSF51445">
    <property type="entry name" value="(Trans)glycosidases"/>
    <property type="match status" value="1"/>
</dbReference>
<dbReference type="EMBL" id="AFZZ01000059">
    <property type="protein sequence ID" value="EHJ41557.1"/>
    <property type="molecule type" value="Genomic_DNA"/>
</dbReference>
<dbReference type="GO" id="GO:0016020">
    <property type="term" value="C:membrane"/>
    <property type="evidence" value="ECO:0007669"/>
    <property type="project" value="TreeGrafter"/>
</dbReference>
<dbReference type="eggNOG" id="COG3525">
    <property type="taxonomic scope" value="Bacteria"/>
</dbReference>
<dbReference type="Gene3D" id="3.30.379.10">
    <property type="entry name" value="Chitobiase/beta-hexosaminidase domain 2-like"/>
    <property type="match status" value="1"/>
</dbReference>
<evidence type="ECO:0000256" key="2">
    <source>
        <dbReference type="ARBA" id="ARBA00006285"/>
    </source>
</evidence>
<dbReference type="PANTHER" id="PTHR22600:SF57">
    <property type="entry name" value="BETA-N-ACETYLHEXOSAMINIDASE"/>
    <property type="match status" value="1"/>
</dbReference>
<dbReference type="PATRIC" id="fig|1002367.3.peg.519"/>
<evidence type="ECO:0000256" key="3">
    <source>
        <dbReference type="ARBA" id="ARBA00012663"/>
    </source>
</evidence>
<evidence type="ECO:0000256" key="5">
    <source>
        <dbReference type="ARBA" id="ARBA00023295"/>
    </source>
</evidence>
<evidence type="ECO:0000259" key="10">
    <source>
        <dbReference type="Pfam" id="PF02838"/>
    </source>
</evidence>
<feature type="active site" description="Proton donor" evidence="6">
    <location>
        <position position="334"/>
    </location>
</feature>
<evidence type="ECO:0000259" key="8">
    <source>
        <dbReference type="Pfam" id="PF00728"/>
    </source>
</evidence>
<dbReference type="SUPFAM" id="SSF49785">
    <property type="entry name" value="Galactose-binding domain-like"/>
    <property type="match status" value="1"/>
</dbReference>
<evidence type="ECO:0000256" key="4">
    <source>
        <dbReference type="ARBA" id="ARBA00022801"/>
    </source>
</evidence>
<comment type="caution">
    <text evidence="11">The sequence shown here is derived from an EMBL/GenBank/DDBJ whole genome shotgun (WGS) entry which is preliminary data.</text>
</comment>
<name>G6AVL4_9BACT</name>
<dbReference type="InterPro" id="IPR017853">
    <property type="entry name" value="GH"/>
</dbReference>
<keyword evidence="4 11" id="KW-0378">Hydrolase</keyword>
<dbReference type="Pfam" id="PF00728">
    <property type="entry name" value="Glyco_hydro_20"/>
    <property type="match status" value="1"/>
</dbReference>
<dbReference type="Proteomes" id="UP000004407">
    <property type="component" value="Unassembled WGS sequence"/>
</dbReference>
<dbReference type="InterPro" id="IPR026876">
    <property type="entry name" value="Fn3_assoc_repeat"/>
</dbReference>
<comment type="catalytic activity">
    <reaction evidence="1">
        <text>Hydrolysis of terminal non-reducing N-acetyl-D-hexosamine residues in N-acetyl-beta-D-hexosaminides.</text>
        <dbReference type="EC" id="3.2.1.52"/>
    </reaction>
</comment>
<keyword evidence="7" id="KW-0732">Signal</keyword>
<reference evidence="11 12" key="1">
    <citation type="submission" date="2011-08" db="EMBL/GenBank/DDBJ databases">
        <authorList>
            <person name="Weinstock G."/>
            <person name="Sodergren E."/>
            <person name="Clifton S."/>
            <person name="Fulton L."/>
            <person name="Fulton B."/>
            <person name="Courtney L."/>
            <person name="Fronick C."/>
            <person name="Harrison M."/>
            <person name="Strong C."/>
            <person name="Farmer C."/>
            <person name="Delahaunty K."/>
            <person name="Markovic C."/>
            <person name="Hall O."/>
            <person name="Minx P."/>
            <person name="Tomlinson C."/>
            <person name="Mitreva M."/>
            <person name="Hou S."/>
            <person name="Chen J."/>
            <person name="Wollam A."/>
            <person name="Pepin K.H."/>
            <person name="Johnson M."/>
            <person name="Bhonagiri V."/>
            <person name="Zhang X."/>
            <person name="Suruliraj S."/>
            <person name="Warren W."/>
            <person name="Chinwalla A."/>
            <person name="Mardis E.R."/>
            <person name="Wilson R.K."/>
        </authorList>
    </citation>
    <scope>NUCLEOTIDE SEQUENCE [LARGE SCALE GENOMIC DNA]</scope>
    <source>
        <strain evidence="11 12">DSM 18206</strain>
    </source>
</reference>
<sequence length="775" mass="86023">MNLKLLTGVIVSTAFLLPGSASGQTADFNIVPQPLQADVTNDAPFILNGKTSIVVATSNNDLKRNATLLASYIEQTTGVRPTVGKQGKDATAIVLSIDKTISNAEGYKLDVDAKRISIAGASAAGVFYGIQTLRKSLPVVSGKASQVTIPCAHIVDAPRFSYRGTHLDVSRHFVSTDEIRQFIDILALHNINRFHWHLTDDQGWRIEIKKYPLLTKVGSKRTQTVIGHNTGKYDGKPYGGFYTQKEIRDIVKYAADRYITIVPEIDLPGHMQAALAAYPELGCTGGPYKVWEMWGVSDNVLCAGNDKTMKFVDDVLKEVVALFPSKYIHVGGDECPKTQWQKCPKCQARIKALHLEAKDGHTAEERLQSYVITHASNYLKSLGRNTIGWDEILEGGLAEGATVMSWRGETGGIAAAKQHHDVVMTPNSYLYFDYYQSLDKANEPEAIGGYLPLERVYSYEPMPKELTADEARHIIGVQANIWTEYMPTFKQMQYMALPRMAALSEVQWSQPELKNYADFTSRLVKFTHLYDHQGYNYAKHLFNVNIHVDADTKWQEIVVHLTTTGDAEIRYTLDGTEPTANSPLYVGAITLQKSANICAAAFRDGKRSSVSRQEINFNKATACPITLLQPTHKNYTYNGAATLTDGLLGDKGFGTGRWLGFCENDLEAVIDMQKPSVISHVELNTCVDKGSWILDARDIEVSVSQDGKTFKQVATKQLPTLGEDAADKVYTHKLDFQPTKARYVKVKATSERNMPEWHSGKGKPAFLFVDEISIM</sequence>
<evidence type="ECO:0000259" key="9">
    <source>
        <dbReference type="Pfam" id="PF00754"/>
    </source>
</evidence>
<dbReference type="GO" id="GO:0030203">
    <property type="term" value="P:glycosaminoglycan metabolic process"/>
    <property type="evidence" value="ECO:0007669"/>
    <property type="project" value="TreeGrafter"/>
</dbReference>
<gene>
    <name evidence="11" type="ORF">HMPREF0673_00649</name>
</gene>
<dbReference type="Gene3D" id="3.20.20.80">
    <property type="entry name" value="Glycosidases"/>
    <property type="match status" value="1"/>
</dbReference>
<evidence type="ECO:0000256" key="7">
    <source>
        <dbReference type="SAM" id="SignalP"/>
    </source>
</evidence>
<dbReference type="SUPFAM" id="SSF55545">
    <property type="entry name" value="beta-N-acetylhexosaminidase-like domain"/>
    <property type="match status" value="1"/>
</dbReference>
<dbReference type="GO" id="GO:0004563">
    <property type="term" value="F:beta-N-acetylhexosaminidase activity"/>
    <property type="evidence" value="ECO:0007669"/>
    <property type="project" value="UniProtKB-EC"/>
</dbReference>
<feature type="domain" description="F5/8 type C" evidence="9">
    <location>
        <begin position="637"/>
        <end position="753"/>
    </location>
</feature>
<dbReference type="EC" id="3.2.1.52" evidence="3"/>
<organism evidence="11 12">
    <name type="scientific">Leyella stercorea DSM 18206</name>
    <dbReference type="NCBI Taxonomy" id="1002367"/>
    <lineage>
        <taxon>Bacteria</taxon>
        <taxon>Pseudomonadati</taxon>
        <taxon>Bacteroidota</taxon>
        <taxon>Bacteroidia</taxon>
        <taxon>Bacteroidales</taxon>
        <taxon>Prevotellaceae</taxon>
        <taxon>Leyella</taxon>
    </lineage>
</organism>
<dbReference type="RefSeq" id="WP_007897686.1">
    <property type="nucleotide sequence ID" value="NZ_JH379380.1"/>
</dbReference>
<dbReference type="InterPro" id="IPR015883">
    <property type="entry name" value="Glyco_hydro_20_cat"/>
</dbReference>
<dbReference type="AlphaFoldDB" id="G6AVL4"/>
<feature type="chain" id="PRO_5003485508" description="beta-N-acetylhexosaminidase" evidence="7">
    <location>
        <begin position="24"/>
        <end position="775"/>
    </location>
</feature>
<feature type="domain" description="Glycoside hydrolase family 20 catalytic" evidence="8">
    <location>
        <begin position="160"/>
        <end position="510"/>
    </location>
</feature>
<evidence type="ECO:0000313" key="11">
    <source>
        <dbReference type="EMBL" id="EHJ41557.1"/>
    </source>
</evidence>
<dbReference type="PANTHER" id="PTHR22600">
    <property type="entry name" value="BETA-HEXOSAMINIDASE"/>
    <property type="match status" value="1"/>
</dbReference>
<dbReference type="Pfam" id="PF02838">
    <property type="entry name" value="Glyco_hydro_20b"/>
    <property type="match status" value="1"/>
</dbReference>
<dbReference type="PRINTS" id="PR00738">
    <property type="entry name" value="GLHYDRLASE20"/>
</dbReference>
<dbReference type="InterPro" id="IPR025705">
    <property type="entry name" value="Beta_hexosaminidase_sua/sub"/>
</dbReference>
<dbReference type="HOGENOM" id="CLU_007082_5_0_10"/>
<dbReference type="InterPro" id="IPR029018">
    <property type="entry name" value="Hex-like_dom2"/>
</dbReference>
<keyword evidence="5" id="KW-0326">Glycosidase</keyword>
<feature type="domain" description="Beta-hexosaminidase bacterial type N-terminal" evidence="10">
    <location>
        <begin position="29"/>
        <end position="157"/>
    </location>
</feature>
<proteinExistence type="inferred from homology"/>
<feature type="signal peptide" evidence="7">
    <location>
        <begin position="1"/>
        <end position="23"/>
    </location>
</feature>
<comment type="similarity">
    <text evidence="2">Belongs to the glycosyl hydrolase 20 family.</text>
</comment>
<dbReference type="InterPro" id="IPR015882">
    <property type="entry name" value="HEX_bac_N"/>
</dbReference>
<dbReference type="GO" id="GO:0005975">
    <property type="term" value="P:carbohydrate metabolic process"/>
    <property type="evidence" value="ECO:0007669"/>
    <property type="project" value="InterPro"/>
</dbReference>
<accession>G6AVL4</accession>
<dbReference type="Pfam" id="PF00754">
    <property type="entry name" value="F5_F8_type_C"/>
    <property type="match status" value="1"/>
</dbReference>
<evidence type="ECO:0000313" key="12">
    <source>
        <dbReference type="Proteomes" id="UP000004407"/>
    </source>
</evidence>